<organism evidence="2 3">
    <name type="scientific">Limnohabitans lacus</name>
    <dbReference type="NCBI Taxonomy" id="3045173"/>
    <lineage>
        <taxon>Bacteria</taxon>
        <taxon>Pseudomonadati</taxon>
        <taxon>Pseudomonadota</taxon>
        <taxon>Betaproteobacteria</taxon>
        <taxon>Burkholderiales</taxon>
        <taxon>Comamonadaceae</taxon>
        <taxon>Limnohabitans</taxon>
    </lineage>
</organism>
<feature type="transmembrane region" description="Helical" evidence="1">
    <location>
        <begin position="68"/>
        <end position="88"/>
    </location>
</feature>
<sequence>MSARIFVFAGAVSAGLSVALSAAFAHLPVFAGGIPAMVQSALQLQQFHALGLVVVGLALGWRGPSRWLLASGGLMLAGTVMFSFNIYARSVWGFDALRFAVPWGGSAWILAWLLMAIAALRSSVWPR</sequence>
<gene>
    <name evidence="2" type="ORF">QLQ16_06395</name>
</gene>
<dbReference type="EMBL" id="JASGBH010000003">
    <property type="protein sequence ID" value="MDI9233460.1"/>
    <property type="molecule type" value="Genomic_DNA"/>
</dbReference>
<dbReference type="InterPro" id="IPR006696">
    <property type="entry name" value="DUF423"/>
</dbReference>
<evidence type="ECO:0000313" key="3">
    <source>
        <dbReference type="Proteomes" id="UP001431902"/>
    </source>
</evidence>
<evidence type="ECO:0000313" key="2">
    <source>
        <dbReference type="EMBL" id="MDI9233460.1"/>
    </source>
</evidence>
<keyword evidence="1" id="KW-0472">Membrane</keyword>
<dbReference type="Pfam" id="PF04241">
    <property type="entry name" value="DUF423"/>
    <property type="match status" value="1"/>
</dbReference>
<accession>A0ABT6X5R4</accession>
<keyword evidence="1" id="KW-1133">Transmembrane helix</keyword>
<proteinExistence type="predicted"/>
<keyword evidence="1" id="KW-0812">Transmembrane</keyword>
<reference evidence="2" key="1">
    <citation type="submission" date="2023-05" db="EMBL/GenBank/DDBJ databases">
        <title>Limnohabitans sp. strain HM2-2 Genome sequencing and assembly.</title>
        <authorList>
            <person name="Jung Y."/>
        </authorList>
    </citation>
    <scope>NUCLEOTIDE SEQUENCE</scope>
    <source>
        <strain evidence="2">HM2-2</strain>
    </source>
</reference>
<feature type="transmembrane region" description="Helical" evidence="1">
    <location>
        <begin position="45"/>
        <end position="61"/>
    </location>
</feature>
<dbReference type="RefSeq" id="WP_283223849.1">
    <property type="nucleotide sequence ID" value="NZ_JASGBH010000003.1"/>
</dbReference>
<comment type="caution">
    <text evidence="2">The sequence shown here is derived from an EMBL/GenBank/DDBJ whole genome shotgun (WGS) entry which is preliminary data.</text>
</comment>
<evidence type="ECO:0000256" key="1">
    <source>
        <dbReference type="SAM" id="Phobius"/>
    </source>
</evidence>
<name>A0ABT6X5R4_9BURK</name>
<keyword evidence="3" id="KW-1185">Reference proteome</keyword>
<protein>
    <submittedName>
        <fullName evidence="2">DUF423 domain-containing protein</fullName>
    </submittedName>
</protein>
<feature type="transmembrane region" description="Helical" evidence="1">
    <location>
        <begin position="100"/>
        <end position="120"/>
    </location>
</feature>
<dbReference type="Proteomes" id="UP001431902">
    <property type="component" value="Unassembled WGS sequence"/>
</dbReference>